<evidence type="ECO:0000256" key="1">
    <source>
        <dbReference type="SAM" id="SignalP"/>
    </source>
</evidence>
<dbReference type="OrthoDB" id="7867343at2"/>
<reference evidence="2 3" key="1">
    <citation type="submission" date="2018-06" db="EMBL/GenBank/DDBJ databases">
        <title>Genomic Encyclopedia of Archaeal and Bacterial Type Strains, Phase II (KMG-II): from individual species to whole genera.</title>
        <authorList>
            <person name="Goeker M."/>
        </authorList>
    </citation>
    <scope>NUCLEOTIDE SEQUENCE [LARGE SCALE GENOMIC DNA]</scope>
    <source>
        <strain evidence="2 3">DSM 22011</strain>
    </source>
</reference>
<keyword evidence="3" id="KW-1185">Reference proteome</keyword>
<proteinExistence type="predicted"/>
<evidence type="ECO:0008006" key="4">
    <source>
        <dbReference type="Google" id="ProtNLM"/>
    </source>
</evidence>
<gene>
    <name evidence="2" type="ORF">ATI53_101850</name>
</gene>
<accession>A0A327Y6Z5</accession>
<feature type="chain" id="PRO_5016238071" description="NADH dehydrogenase subunit E" evidence="1">
    <location>
        <begin position="16"/>
        <end position="107"/>
    </location>
</feature>
<dbReference type="PROSITE" id="PS51257">
    <property type="entry name" value="PROKAR_LIPOPROTEIN"/>
    <property type="match status" value="1"/>
</dbReference>
<dbReference type="EMBL" id="QLMG01000018">
    <property type="protein sequence ID" value="RAK16833.1"/>
    <property type="molecule type" value="Genomic_DNA"/>
</dbReference>
<feature type="signal peptide" evidence="1">
    <location>
        <begin position="1"/>
        <end position="15"/>
    </location>
</feature>
<evidence type="ECO:0000313" key="2">
    <source>
        <dbReference type="EMBL" id="RAK16833.1"/>
    </source>
</evidence>
<evidence type="ECO:0000313" key="3">
    <source>
        <dbReference type="Proteomes" id="UP000249165"/>
    </source>
</evidence>
<dbReference type="Proteomes" id="UP000249165">
    <property type="component" value="Unassembled WGS sequence"/>
</dbReference>
<dbReference type="RefSeq" id="WP_009503655.1">
    <property type="nucleotide sequence ID" value="NZ_LIGK01000012.1"/>
</dbReference>
<sequence length="107" mass="10910">MLYKSLALLPIVALAGCGVLVMPPEGTDDADLVAFDEAVASIGCDLVTEADYLPVELQTGMGREQLLQVAQYRINAGDAVVLEGGGLRLVTGRCAPAAPAALPEAAG</sequence>
<dbReference type="AlphaFoldDB" id="A0A327Y6Z5"/>
<organism evidence="2 3">
    <name type="scientific">Salipiger aestuarii</name>
    <dbReference type="NCBI Taxonomy" id="568098"/>
    <lineage>
        <taxon>Bacteria</taxon>
        <taxon>Pseudomonadati</taxon>
        <taxon>Pseudomonadota</taxon>
        <taxon>Alphaproteobacteria</taxon>
        <taxon>Rhodobacterales</taxon>
        <taxon>Roseobacteraceae</taxon>
        <taxon>Salipiger</taxon>
    </lineage>
</organism>
<name>A0A327Y6Z5_9RHOB</name>
<protein>
    <recommendedName>
        <fullName evidence="4">NADH dehydrogenase subunit E</fullName>
    </recommendedName>
</protein>
<keyword evidence="1" id="KW-0732">Signal</keyword>
<comment type="caution">
    <text evidence="2">The sequence shown here is derived from an EMBL/GenBank/DDBJ whole genome shotgun (WGS) entry which is preliminary data.</text>
</comment>